<dbReference type="EMBL" id="WTPW01000275">
    <property type="protein sequence ID" value="KAF0527758.1"/>
    <property type="molecule type" value="Genomic_DNA"/>
</dbReference>
<dbReference type="InterPro" id="IPR011043">
    <property type="entry name" value="Gal_Oxase/kelch_b-propeller"/>
</dbReference>
<comment type="caution">
    <text evidence="1">The sequence shown here is derived from an EMBL/GenBank/DDBJ whole genome shotgun (WGS) entry which is preliminary data.</text>
</comment>
<dbReference type="SUPFAM" id="SSF50965">
    <property type="entry name" value="Galactose oxidase, central domain"/>
    <property type="match status" value="1"/>
</dbReference>
<proteinExistence type="predicted"/>
<evidence type="ECO:0000313" key="2">
    <source>
        <dbReference type="Proteomes" id="UP000439903"/>
    </source>
</evidence>
<evidence type="ECO:0000313" key="1">
    <source>
        <dbReference type="EMBL" id="KAF0527758.1"/>
    </source>
</evidence>
<reference evidence="1 2" key="1">
    <citation type="journal article" date="2019" name="Environ. Microbiol.">
        <title>At the nexus of three kingdoms: the genome of the mycorrhizal fungus Gigaspora margarita provides insights into plant, endobacterial and fungal interactions.</title>
        <authorList>
            <person name="Venice F."/>
            <person name="Ghignone S."/>
            <person name="Salvioli di Fossalunga A."/>
            <person name="Amselem J."/>
            <person name="Novero M."/>
            <person name="Xianan X."/>
            <person name="Sedzielewska Toro K."/>
            <person name="Morin E."/>
            <person name="Lipzen A."/>
            <person name="Grigoriev I.V."/>
            <person name="Henrissat B."/>
            <person name="Martin F.M."/>
            <person name="Bonfante P."/>
        </authorList>
    </citation>
    <scope>NUCLEOTIDE SEQUENCE [LARGE SCALE GENOMIC DNA]</scope>
    <source>
        <strain evidence="1 2">BEG34</strain>
    </source>
</reference>
<protein>
    <submittedName>
        <fullName evidence="1">Uncharacterized protein</fullName>
    </submittedName>
</protein>
<accession>A0A8H4ASH6</accession>
<dbReference type="OrthoDB" id="432528at2759"/>
<dbReference type="Proteomes" id="UP000439903">
    <property type="component" value="Unassembled WGS sequence"/>
</dbReference>
<gene>
    <name evidence="1" type="ORF">F8M41_013487</name>
</gene>
<organism evidence="1 2">
    <name type="scientific">Gigaspora margarita</name>
    <dbReference type="NCBI Taxonomy" id="4874"/>
    <lineage>
        <taxon>Eukaryota</taxon>
        <taxon>Fungi</taxon>
        <taxon>Fungi incertae sedis</taxon>
        <taxon>Mucoromycota</taxon>
        <taxon>Glomeromycotina</taxon>
        <taxon>Glomeromycetes</taxon>
        <taxon>Diversisporales</taxon>
        <taxon>Gigasporaceae</taxon>
        <taxon>Gigaspora</taxon>
    </lineage>
</organism>
<keyword evidence="2" id="KW-1185">Reference proteome</keyword>
<dbReference type="AlphaFoldDB" id="A0A8H4ASH6"/>
<name>A0A8H4ASH6_GIGMA</name>
<sequence length="105" mass="12361">MSKIHKWIKYFLNRRTRYRPYRIKRNLPFFISIHIQSNTLQWTTTTTTGFYNTSKTMTRMQVVIVDNGNIFIFGGFQVDSIVGSDRNGNNVNFMNVLDANTLTWS</sequence>